<accession>A0A8H8U9V5</accession>
<evidence type="ECO:0000256" key="7">
    <source>
        <dbReference type="ARBA" id="ARBA00022989"/>
    </source>
</evidence>
<feature type="transmembrane region" description="Helical" evidence="12">
    <location>
        <begin position="290"/>
        <end position="310"/>
    </location>
</feature>
<evidence type="ECO:0000256" key="8">
    <source>
        <dbReference type="ARBA" id="ARBA00023065"/>
    </source>
</evidence>
<feature type="transmembrane region" description="Helical" evidence="12">
    <location>
        <begin position="123"/>
        <end position="145"/>
    </location>
</feature>
<evidence type="ECO:0000313" key="13">
    <source>
        <dbReference type="EMBL" id="TVY39306.1"/>
    </source>
</evidence>
<evidence type="ECO:0000256" key="10">
    <source>
        <dbReference type="ARBA" id="ARBA00030646"/>
    </source>
</evidence>
<comment type="subcellular location">
    <subcellularLocation>
        <location evidence="2">Cell membrane</location>
        <topology evidence="2">Multi-pass membrane protein</topology>
    </subcellularLocation>
</comment>
<organism evidence="13 14">
    <name type="scientific">Lachnellula subtilissima</name>
    <dbReference type="NCBI Taxonomy" id="602034"/>
    <lineage>
        <taxon>Eukaryota</taxon>
        <taxon>Fungi</taxon>
        <taxon>Dikarya</taxon>
        <taxon>Ascomycota</taxon>
        <taxon>Pezizomycotina</taxon>
        <taxon>Leotiomycetes</taxon>
        <taxon>Helotiales</taxon>
        <taxon>Lachnaceae</taxon>
        <taxon>Lachnellula</taxon>
    </lineage>
</organism>
<dbReference type="GO" id="GO:0005886">
    <property type="term" value="C:plasma membrane"/>
    <property type="evidence" value="ECO:0007669"/>
    <property type="project" value="UniProtKB-SubCell"/>
</dbReference>
<keyword evidence="5" id="KW-1003">Cell membrane</keyword>
<dbReference type="PANTHER" id="PTHR23516:SF1">
    <property type="entry name" value="MOLYBDATE-ANION TRANSPORTER"/>
    <property type="match status" value="1"/>
</dbReference>
<comment type="caution">
    <text evidence="13">The sequence shown here is derived from an EMBL/GenBank/DDBJ whole genome shotgun (WGS) entry which is preliminary data.</text>
</comment>
<evidence type="ECO:0000256" key="6">
    <source>
        <dbReference type="ARBA" id="ARBA00022692"/>
    </source>
</evidence>
<dbReference type="OrthoDB" id="263957at2759"/>
<feature type="transmembrane region" description="Helical" evidence="12">
    <location>
        <begin position="366"/>
        <end position="383"/>
    </location>
</feature>
<sequence length="486" mass="53523">MAFYEYNVLVFVVVVAGTAYLQHRRGSKAAVAKRQGQDGEAARATVTAGDALIWQFKKKFLPVYLLAFGSDWLQGPYIYTMYKDEKGLPEETVAHLFATGFLAAAISASFVGSLADRYGRRSASLFFCVAYALSCFTVLFDSIFILFAGRILGGLSTTLLWSVIESWMVTEFHRQHLEEAGSLSDIFGIMTTLNGAVAILAGLFAQTIADFTETQAAPFMAAVVLLILAFGFISSRWSENYGDSHKSNVDGLLPGSEEKEKNGLQYIVQGRKSSQFFEYVTDRFGPDKRLWALCITSSCFEGVMYLWIFFKFAALKLSHEAAGTGTELPFGTIFAALMCAMMLGSLFFTYYSSLATSRWVVSPSRLLTITLFVASACFILPVLVHNEAVTFWCFCIFEICCGVYFPSIARLKEQIVEDGVRAKIYGILRIPLNIFVVLGLMLTKSGKSRPDPPSLEPRLRHRENVFIICSGALAAAAAALGAFVAE</sequence>
<dbReference type="Pfam" id="PF05631">
    <property type="entry name" value="MFS_5"/>
    <property type="match status" value="2"/>
</dbReference>
<feature type="transmembrane region" description="Helical" evidence="12">
    <location>
        <begin position="92"/>
        <end position="111"/>
    </location>
</feature>
<evidence type="ECO:0000256" key="9">
    <source>
        <dbReference type="ARBA" id="ARBA00023136"/>
    </source>
</evidence>
<evidence type="ECO:0000256" key="11">
    <source>
        <dbReference type="ARBA" id="ARBA00032555"/>
    </source>
</evidence>
<evidence type="ECO:0000256" key="3">
    <source>
        <dbReference type="ARBA" id="ARBA00021242"/>
    </source>
</evidence>
<keyword evidence="9 12" id="KW-0472">Membrane</keyword>
<evidence type="ECO:0000256" key="1">
    <source>
        <dbReference type="ARBA" id="ARBA00003019"/>
    </source>
</evidence>
<dbReference type="Proteomes" id="UP000462212">
    <property type="component" value="Unassembled WGS sequence"/>
</dbReference>
<evidence type="ECO:0000313" key="14">
    <source>
        <dbReference type="Proteomes" id="UP000462212"/>
    </source>
</evidence>
<dbReference type="AlphaFoldDB" id="A0A8H8U9V5"/>
<keyword evidence="6 12" id="KW-0812">Transmembrane</keyword>
<keyword evidence="4" id="KW-0813">Transport</keyword>
<dbReference type="Gene3D" id="1.20.1250.20">
    <property type="entry name" value="MFS general substrate transporter like domains"/>
    <property type="match status" value="1"/>
</dbReference>
<feature type="transmembrane region" description="Helical" evidence="12">
    <location>
        <begin position="389"/>
        <end position="405"/>
    </location>
</feature>
<feature type="transmembrane region" description="Helical" evidence="12">
    <location>
        <begin position="182"/>
        <end position="204"/>
    </location>
</feature>
<feature type="transmembrane region" description="Helical" evidence="12">
    <location>
        <begin position="465"/>
        <end position="485"/>
    </location>
</feature>
<keyword evidence="8" id="KW-0406">Ion transport</keyword>
<dbReference type="CDD" id="cd17487">
    <property type="entry name" value="MFS_MFSD5_like"/>
    <property type="match status" value="1"/>
</dbReference>
<evidence type="ECO:0000256" key="2">
    <source>
        <dbReference type="ARBA" id="ARBA00004651"/>
    </source>
</evidence>
<dbReference type="GO" id="GO:0006811">
    <property type="term" value="P:monoatomic ion transport"/>
    <property type="evidence" value="ECO:0007669"/>
    <property type="project" value="UniProtKB-KW"/>
</dbReference>
<feature type="transmembrane region" description="Helical" evidence="12">
    <location>
        <begin position="216"/>
        <end position="233"/>
    </location>
</feature>
<dbReference type="InterPro" id="IPR008509">
    <property type="entry name" value="MOT2/MFSD5"/>
</dbReference>
<dbReference type="EMBL" id="QGMJ01000235">
    <property type="protein sequence ID" value="TVY39306.1"/>
    <property type="molecule type" value="Genomic_DNA"/>
</dbReference>
<proteinExistence type="predicted"/>
<feature type="transmembrane region" description="Helical" evidence="12">
    <location>
        <begin position="6"/>
        <end position="23"/>
    </location>
</feature>
<protein>
    <recommendedName>
        <fullName evidence="3">Molybdate-anion transporter</fullName>
    </recommendedName>
    <alternativeName>
        <fullName evidence="10">Major facilitator superfamily domain-containing protein 5</fullName>
    </alternativeName>
    <alternativeName>
        <fullName evidence="11">Molybdate transporter 2 homolog</fullName>
    </alternativeName>
</protein>
<feature type="transmembrane region" description="Helical" evidence="12">
    <location>
        <begin position="61"/>
        <end position="80"/>
    </location>
</feature>
<dbReference type="GO" id="GO:0015098">
    <property type="term" value="F:molybdate ion transmembrane transporter activity"/>
    <property type="evidence" value="ECO:0007669"/>
    <property type="project" value="InterPro"/>
</dbReference>
<feature type="transmembrane region" description="Helical" evidence="12">
    <location>
        <begin position="330"/>
        <end position="354"/>
    </location>
</feature>
<comment type="function">
    <text evidence="1">Mediates high-affinity intracellular uptake of the rare oligo-element molybdenum.</text>
</comment>
<reference evidence="13 14" key="1">
    <citation type="submission" date="2018-05" db="EMBL/GenBank/DDBJ databases">
        <title>Genome sequencing and assembly of the regulated plant pathogen Lachnellula willkommii and related sister species for the development of diagnostic species identification markers.</title>
        <authorList>
            <person name="Giroux E."/>
            <person name="Bilodeau G."/>
        </authorList>
    </citation>
    <scope>NUCLEOTIDE SEQUENCE [LARGE SCALE GENOMIC DNA]</scope>
    <source>
        <strain evidence="13 14">CBS 197.66</strain>
    </source>
</reference>
<evidence type="ECO:0000256" key="4">
    <source>
        <dbReference type="ARBA" id="ARBA00022448"/>
    </source>
</evidence>
<dbReference type="InterPro" id="IPR036259">
    <property type="entry name" value="MFS_trans_sf"/>
</dbReference>
<keyword evidence="7 12" id="KW-1133">Transmembrane helix</keyword>
<evidence type="ECO:0000256" key="12">
    <source>
        <dbReference type="SAM" id="Phobius"/>
    </source>
</evidence>
<feature type="transmembrane region" description="Helical" evidence="12">
    <location>
        <begin position="151"/>
        <end position="170"/>
    </location>
</feature>
<evidence type="ECO:0000256" key="5">
    <source>
        <dbReference type="ARBA" id="ARBA00022475"/>
    </source>
</evidence>
<gene>
    <name evidence="13" type="primary">mfsd5_1</name>
    <name evidence="13" type="ORF">LSUB1_G003616</name>
</gene>
<dbReference type="SUPFAM" id="SSF103473">
    <property type="entry name" value="MFS general substrate transporter"/>
    <property type="match status" value="1"/>
</dbReference>
<feature type="transmembrane region" description="Helical" evidence="12">
    <location>
        <begin position="426"/>
        <end position="445"/>
    </location>
</feature>
<name>A0A8H8U9V5_9HELO</name>
<dbReference type="PANTHER" id="PTHR23516">
    <property type="entry name" value="SAM (S-ADENOSYL METHIONINE) TRANSPORTER"/>
    <property type="match status" value="1"/>
</dbReference>
<keyword evidence="14" id="KW-1185">Reference proteome</keyword>